<dbReference type="KEGG" id="pcm:AY601_0867"/>
<protein>
    <submittedName>
        <fullName evidence="1">Uncharacterized protein</fullName>
    </submittedName>
</protein>
<organism evidence="1 2">
    <name type="scientific">Pedobacter cryoconitis</name>
    <dbReference type="NCBI Taxonomy" id="188932"/>
    <lineage>
        <taxon>Bacteria</taxon>
        <taxon>Pseudomonadati</taxon>
        <taxon>Bacteroidota</taxon>
        <taxon>Sphingobacteriia</taxon>
        <taxon>Sphingobacteriales</taxon>
        <taxon>Sphingobacteriaceae</taxon>
        <taxon>Pedobacter</taxon>
    </lineage>
</organism>
<evidence type="ECO:0000313" key="1">
    <source>
        <dbReference type="EMBL" id="AMP97808.1"/>
    </source>
</evidence>
<reference evidence="1 2" key="1">
    <citation type="submission" date="2016-03" db="EMBL/GenBank/DDBJ databases">
        <title>Complete genome sequence of Pedobacter cryoconitis PAMC 27485.</title>
        <authorList>
            <person name="Lee J."/>
            <person name="Kim O.-S."/>
        </authorList>
    </citation>
    <scope>NUCLEOTIDE SEQUENCE [LARGE SCALE GENOMIC DNA]</scope>
    <source>
        <strain evidence="1 2">PAMC 27485</strain>
    </source>
</reference>
<dbReference type="PATRIC" id="fig|188932.3.peg.892"/>
<dbReference type="AlphaFoldDB" id="A0A127V9Y0"/>
<sequence length="84" mass="8975">MARFWYAYNGFGDPLLPSSYNLASIRPACTNGANICAIYSPGSGNPSVPLSNNLRTYIANVQLTLLGAPDSSLAVKKYAYGKNI</sequence>
<gene>
    <name evidence="1" type="ORF">AY601_0867</name>
</gene>
<dbReference type="OrthoDB" id="769564at2"/>
<name>A0A127V9Y0_9SPHI</name>
<dbReference type="Proteomes" id="UP000071561">
    <property type="component" value="Chromosome"/>
</dbReference>
<dbReference type="RefSeq" id="WP_068396937.1">
    <property type="nucleotide sequence ID" value="NZ_CP014504.1"/>
</dbReference>
<evidence type="ECO:0000313" key="2">
    <source>
        <dbReference type="Proteomes" id="UP000071561"/>
    </source>
</evidence>
<proteinExistence type="predicted"/>
<accession>A0A127V9Y0</accession>
<dbReference type="EMBL" id="CP014504">
    <property type="protein sequence ID" value="AMP97808.1"/>
    <property type="molecule type" value="Genomic_DNA"/>
</dbReference>
<keyword evidence="2" id="KW-1185">Reference proteome</keyword>